<accession>A0A8W7P8I6</accession>
<dbReference type="Proteomes" id="UP000075882">
    <property type="component" value="Unassembled WGS sequence"/>
</dbReference>
<organism evidence="1">
    <name type="scientific">Anopheles coluzzii</name>
    <name type="common">African malaria mosquito</name>
    <dbReference type="NCBI Taxonomy" id="1518534"/>
    <lineage>
        <taxon>Eukaryota</taxon>
        <taxon>Metazoa</taxon>
        <taxon>Ecdysozoa</taxon>
        <taxon>Arthropoda</taxon>
        <taxon>Hexapoda</taxon>
        <taxon>Insecta</taxon>
        <taxon>Pterygota</taxon>
        <taxon>Neoptera</taxon>
        <taxon>Endopterygota</taxon>
        <taxon>Diptera</taxon>
        <taxon>Nematocera</taxon>
        <taxon>Culicoidea</taxon>
        <taxon>Culicidae</taxon>
        <taxon>Anophelinae</taxon>
        <taxon>Anopheles</taxon>
    </lineage>
</organism>
<protein>
    <submittedName>
        <fullName evidence="1">Uncharacterized protein</fullName>
    </submittedName>
</protein>
<dbReference type="EnsemblMetazoa" id="ACOM027696-RA">
    <property type="protein sequence ID" value="ACOM027696-PA.1"/>
    <property type="gene ID" value="ACOM027696"/>
</dbReference>
<evidence type="ECO:0000313" key="1">
    <source>
        <dbReference type="EnsemblMetazoa" id="ACOM027696-PA.1"/>
    </source>
</evidence>
<name>A0A8W7P8I6_ANOCL</name>
<sequence>MEEGSHLHGIEVGTISPAASCKRAIKKTGELPIDQEDPRLAALDRFVIVRRKPSVGAVALQEIDRILYLAQIVPVHLQVALLQLERRRHRHLGQDAYEQWPGVRGQASAYAGRKLLQIHFALRVDDGSHAGFALRFGDLL</sequence>
<proteinExistence type="predicted"/>
<dbReference type="AlphaFoldDB" id="A0A8W7P8I6"/>
<reference evidence="1" key="1">
    <citation type="submission" date="2022-08" db="UniProtKB">
        <authorList>
            <consortium name="EnsemblMetazoa"/>
        </authorList>
    </citation>
    <scope>IDENTIFICATION</scope>
</reference>